<protein>
    <submittedName>
        <fullName evidence="1">Uncharacterized protein</fullName>
    </submittedName>
</protein>
<dbReference type="EMBL" id="CP001277">
    <property type="protein sequence ID" value="ACQ68629.1"/>
    <property type="molecule type" value="Genomic_DNA"/>
</dbReference>
<reference evidence="1 2" key="1">
    <citation type="journal article" date="2009" name="Proc. Natl. Acad. Sci. U.S.A.">
        <title>Hamiltonella defensa, genome evolution of protective bacterial endosymbiont from pathogenic ancestors.</title>
        <authorList>
            <person name="Degnan P.H."/>
            <person name="Yu Y."/>
            <person name="Sisneros N."/>
            <person name="Wing R.A."/>
            <person name="Moran N.A."/>
        </authorList>
    </citation>
    <scope>NUCLEOTIDE SEQUENCE [LARGE SCALE GENOMIC DNA]</scope>
    <source>
        <strain evidence="2">5AT</strain>
    </source>
</reference>
<dbReference type="AlphaFoldDB" id="C4K7T6"/>
<evidence type="ECO:0000313" key="2">
    <source>
        <dbReference type="Proteomes" id="UP000002334"/>
    </source>
</evidence>
<dbReference type="HOGENOM" id="CLU_3080514_0_0_6"/>
<dbReference type="KEGG" id="hde:HDEF_2062"/>
<organism evidence="1 2">
    <name type="scientific">Hamiltonella defensa subsp. Acyrthosiphon pisum (strain 5AT)</name>
    <dbReference type="NCBI Taxonomy" id="572265"/>
    <lineage>
        <taxon>Bacteria</taxon>
        <taxon>Pseudomonadati</taxon>
        <taxon>Pseudomonadota</taxon>
        <taxon>Gammaproteobacteria</taxon>
        <taxon>Enterobacterales</taxon>
        <taxon>Enterobacteriaceae</taxon>
        <taxon>aphid secondary symbionts</taxon>
        <taxon>Candidatus Williamhamiltonella</taxon>
    </lineage>
</organism>
<sequence length="52" mass="6415">MILKFMDLFRKKLNENKKIPTYMIKLFKYINKIFLNFALEKNSLFKKIKNTL</sequence>
<evidence type="ECO:0000313" key="1">
    <source>
        <dbReference type="EMBL" id="ACQ68629.1"/>
    </source>
</evidence>
<keyword evidence="2" id="KW-1185">Reference proteome</keyword>
<dbReference type="Proteomes" id="UP000002334">
    <property type="component" value="Chromosome"/>
</dbReference>
<gene>
    <name evidence="1" type="ordered locus">HDEF_2062</name>
</gene>
<proteinExistence type="predicted"/>
<name>C4K7T6_HAMD5</name>
<accession>C4K7T6</accession>
<dbReference type="STRING" id="572265.HDEF_2062"/>